<sequence length="189" mass="22209">MRIYIVKEDYINYLKKFDDNIRDNKNESRPYIGILLEVNGMNYIAPLASPKEKHKSMKNNIDFFKLENGDLGVINLNNMIPVHKENIVEYNFEERHNRKYSILLTKQIRFINKNEDVIKNKANKLYNKVISGRSFIAKRCVNFELIEKKALEYNSDIREAAVTKTVGIKDIVKDASKKADEHNKKKEKI</sequence>
<dbReference type="GO" id="GO:0004521">
    <property type="term" value="F:RNA endonuclease activity"/>
    <property type="evidence" value="ECO:0007669"/>
    <property type="project" value="InterPro"/>
</dbReference>
<accession>A0A174GQ08</accession>
<dbReference type="AlphaFoldDB" id="A0A174GQ08"/>
<dbReference type="Pfam" id="PF13958">
    <property type="entry name" value="ToxN_toxin"/>
    <property type="match status" value="1"/>
</dbReference>
<name>A0A174GQ08_9CLOT</name>
<reference evidence="1 2" key="1">
    <citation type="submission" date="2015-09" db="EMBL/GenBank/DDBJ databases">
        <authorList>
            <consortium name="Pathogen Informatics"/>
        </authorList>
    </citation>
    <scope>NUCLEOTIDE SEQUENCE [LARGE SCALE GENOMIC DNA]</scope>
    <source>
        <strain evidence="1 2">2789STDY5834855</strain>
    </source>
</reference>
<organism evidence="1 2">
    <name type="scientific">Clostridium disporicum</name>
    <dbReference type="NCBI Taxonomy" id="84024"/>
    <lineage>
        <taxon>Bacteria</taxon>
        <taxon>Bacillati</taxon>
        <taxon>Bacillota</taxon>
        <taxon>Clostridia</taxon>
        <taxon>Eubacteriales</taxon>
        <taxon>Clostridiaceae</taxon>
        <taxon>Clostridium</taxon>
    </lineage>
</organism>
<dbReference type="GO" id="GO:0003723">
    <property type="term" value="F:RNA binding"/>
    <property type="evidence" value="ECO:0007669"/>
    <property type="project" value="InterPro"/>
</dbReference>
<proteinExistence type="predicted"/>
<dbReference type="EMBL" id="CYZV01000036">
    <property type="protein sequence ID" value="CUO63347.1"/>
    <property type="molecule type" value="Genomic_DNA"/>
</dbReference>
<dbReference type="Proteomes" id="UP000095558">
    <property type="component" value="Unassembled WGS sequence"/>
</dbReference>
<dbReference type="Gene3D" id="3.10.129.130">
    <property type="match status" value="1"/>
</dbReference>
<dbReference type="InterPro" id="IPR025911">
    <property type="entry name" value="ToxN/AbiQ_toxin"/>
</dbReference>
<dbReference type="GeneID" id="83012168"/>
<evidence type="ECO:0000313" key="2">
    <source>
        <dbReference type="Proteomes" id="UP000095558"/>
    </source>
</evidence>
<dbReference type="OrthoDB" id="1655812at2"/>
<gene>
    <name evidence="1" type="ORF">ERS852470_02902</name>
</gene>
<evidence type="ECO:0000313" key="1">
    <source>
        <dbReference type="EMBL" id="CUO63347.1"/>
    </source>
</evidence>
<dbReference type="InterPro" id="IPR053735">
    <property type="entry name" value="Type_III_TA_endoRNase"/>
</dbReference>
<evidence type="ECO:0008006" key="3">
    <source>
        <dbReference type="Google" id="ProtNLM"/>
    </source>
</evidence>
<protein>
    <recommendedName>
        <fullName evidence="3">Type III toxin-antitoxin system ToxN/AbiQ family toxin</fullName>
    </recommendedName>
</protein>
<dbReference type="RefSeq" id="WP_052330682.1">
    <property type="nucleotide sequence ID" value="NZ_CYZV01000036.1"/>
</dbReference>